<dbReference type="GO" id="GO:0003700">
    <property type="term" value="F:DNA-binding transcription factor activity"/>
    <property type="evidence" value="ECO:0007669"/>
    <property type="project" value="InterPro"/>
</dbReference>
<evidence type="ECO:0000259" key="5">
    <source>
        <dbReference type="PROSITE" id="PS50944"/>
    </source>
</evidence>
<dbReference type="Pfam" id="PF02742">
    <property type="entry name" value="Fe_dep_repr_C"/>
    <property type="match status" value="1"/>
</dbReference>
<dbReference type="InterPro" id="IPR022687">
    <property type="entry name" value="HTH_DTXR"/>
</dbReference>
<dbReference type="PROSITE" id="PS50944">
    <property type="entry name" value="HTH_DTXR"/>
    <property type="match status" value="1"/>
</dbReference>
<reference evidence="6 7" key="1">
    <citation type="submission" date="2016-06" db="EMBL/GenBank/DDBJ databases">
        <title>Discovery of anaerobic lithoheterotrophic haloarchaeon capable of sulfur respiration by hydrogen and formate.</title>
        <authorList>
            <person name="Sorokin D.Y."/>
            <person name="Kublanov I.V."/>
            <person name="Roman P."/>
            <person name="Sinninghe Damste J.S."/>
            <person name="Golyshin P.N."/>
            <person name="Rojo D."/>
            <person name="Ciordia S."/>
            <person name="Mena Md.C."/>
            <person name="Ferrer M."/>
            <person name="Smedile F."/>
            <person name="Messina E."/>
            <person name="La Cono V."/>
            <person name="Yakimov M.M."/>
        </authorList>
    </citation>
    <scope>NUCLEOTIDE SEQUENCE [LARGE SCALE GENOMIC DNA]</scope>
    <source>
        <strain evidence="6 7">HTSR1</strain>
    </source>
</reference>
<keyword evidence="4" id="KW-0804">Transcription</keyword>
<dbReference type="InterPro" id="IPR001367">
    <property type="entry name" value="Fe_dep_repressor"/>
</dbReference>
<dbReference type="GO" id="GO:0046914">
    <property type="term" value="F:transition metal ion binding"/>
    <property type="evidence" value="ECO:0007669"/>
    <property type="project" value="InterPro"/>
</dbReference>
<dbReference type="EMBL" id="CP016070">
    <property type="protein sequence ID" value="AOW79308.1"/>
    <property type="molecule type" value="Genomic_DNA"/>
</dbReference>
<dbReference type="InterPro" id="IPR036388">
    <property type="entry name" value="WH-like_DNA-bd_sf"/>
</dbReference>
<accession>A0A1D8S1S6</accession>
<keyword evidence="3" id="KW-0238">DNA-binding</keyword>
<dbReference type="GO" id="GO:0003677">
    <property type="term" value="F:DNA binding"/>
    <property type="evidence" value="ECO:0007669"/>
    <property type="project" value="UniProtKB-KW"/>
</dbReference>
<dbReference type="SMART" id="SM00529">
    <property type="entry name" value="HTH_DTXR"/>
    <property type="match status" value="1"/>
</dbReference>
<dbReference type="PANTHER" id="PTHR33238">
    <property type="entry name" value="IRON (METAL) DEPENDENT REPRESSOR, DTXR FAMILY"/>
    <property type="match status" value="1"/>
</dbReference>
<dbReference type="Gene3D" id="1.10.60.10">
    <property type="entry name" value="Iron dependent repressor, metal binding and dimerisation domain"/>
    <property type="match status" value="1"/>
</dbReference>
<dbReference type="InterPro" id="IPR050536">
    <property type="entry name" value="DtxR_MntR_Metal-Reg"/>
</dbReference>
<dbReference type="SUPFAM" id="SSF47979">
    <property type="entry name" value="Iron-dependent repressor protein, dimerization domain"/>
    <property type="match status" value="1"/>
</dbReference>
<evidence type="ECO:0000256" key="4">
    <source>
        <dbReference type="ARBA" id="ARBA00023163"/>
    </source>
</evidence>
<dbReference type="Proteomes" id="UP000185608">
    <property type="component" value="Chromosome"/>
</dbReference>
<comment type="similarity">
    <text evidence="1">Belongs to the DtxR/MntR family.</text>
</comment>
<organism evidence="6 7">
    <name type="scientific">Halodesulfurarchaeum formicicum</name>
    <dbReference type="NCBI Taxonomy" id="1873524"/>
    <lineage>
        <taxon>Archaea</taxon>
        <taxon>Methanobacteriati</taxon>
        <taxon>Methanobacteriota</taxon>
        <taxon>Stenosarchaea group</taxon>
        <taxon>Halobacteria</taxon>
        <taxon>Halobacteriales</taxon>
        <taxon>Halobacteriaceae</taxon>
        <taxon>Halodesulfurarchaeum</taxon>
    </lineage>
</organism>
<dbReference type="PANTHER" id="PTHR33238:SF7">
    <property type="entry name" value="IRON-DEPENDENT TRANSCRIPTIONAL REGULATOR"/>
    <property type="match status" value="1"/>
</dbReference>
<gene>
    <name evidence="6" type="ORF">HTSR_0098</name>
</gene>
<evidence type="ECO:0000313" key="7">
    <source>
        <dbReference type="Proteomes" id="UP000185608"/>
    </source>
</evidence>
<evidence type="ECO:0000256" key="2">
    <source>
        <dbReference type="ARBA" id="ARBA00023015"/>
    </source>
</evidence>
<protein>
    <submittedName>
        <fullName evidence="6">Iron (Metal) dependent repressor, DtxR family</fullName>
    </submittedName>
</protein>
<dbReference type="GO" id="GO:0046983">
    <property type="term" value="F:protein dimerization activity"/>
    <property type="evidence" value="ECO:0007669"/>
    <property type="project" value="InterPro"/>
</dbReference>
<proteinExistence type="inferred from homology"/>
<evidence type="ECO:0000256" key="1">
    <source>
        <dbReference type="ARBA" id="ARBA00007871"/>
    </source>
</evidence>
<feature type="domain" description="HTH dtxR-type" evidence="5">
    <location>
        <begin position="12"/>
        <end position="73"/>
    </location>
</feature>
<dbReference type="InterPro" id="IPR036390">
    <property type="entry name" value="WH_DNA-bd_sf"/>
</dbReference>
<sequence>MIHMSHESEKTYSESVEMYLKEIYLLSRDGDPASTGAIADRLGVSPPSVTDRLNHLTELGLVTYEKHRGASLTDRGTEEAVALLRKHCRIERFLVQELGVTEGFHEEACRLEHALSDEVAARLDRFVDLPDDCPDCYDPEAQHCTHLSP</sequence>
<dbReference type="InterPro" id="IPR036421">
    <property type="entry name" value="Fe_dep_repressor_sf"/>
</dbReference>
<evidence type="ECO:0000256" key="3">
    <source>
        <dbReference type="ARBA" id="ARBA00023125"/>
    </source>
</evidence>
<dbReference type="SUPFAM" id="SSF46785">
    <property type="entry name" value="Winged helix' DNA-binding domain"/>
    <property type="match status" value="1"/>
</dbReference>
<evidence type="ECO:0000313" key="6">
    <source>
        <dbReference type="EMBL" id="AOW79308.1"/>
    </source>
</evidence>
<dbReference type="Pfam" id="PF01325">
    <property type="entry name" value="Fe_dep_repress"/>
    <property type="match status" value="1"/>
</dbReference>
<dbReference type="InterPro" id="IPR022689">
    <property type="entry name" value="Iron_dep_repressor"/>
</dbReference>
<dbReference type="STRING" id="1873524.HSR6_0097"/>
<dbReference type="KEGG" id="halh:HTSR_0098"/>
<name>A0A1D8S1S6_9EURY</name>
<dbReference type="Gene3D" id="1.10.10.10">
    <property type="entry name" value="Winged helix-like DNA-binding domain superfamily/Winged helix DNA-binding domain"/>
    <property type="match status" value="1"/>
</dbReference>
<dbReference type="AlphaFoldDB" id="A0A1D8S1S6"/>
<keyword evidence="2" id="KW-0805">Transcription regulation</keyword>